<gene>
    <name evidence="1" type="ORF">SAMN05192566_1830</name>
</gene>
<evidence type="ECO:0008006" key="3">
    <source>
        <dbReference type="Google" id="ProtNLM"/>
    </source>
</evidence>
<reference evidence="2" key="1">
    <citation type="submission" date="2016-10" db="EMBL/GenBank/DDBJ databases">
        <authorList>
            <person name="Varghese N."/>
            <person name="Submissions S."/>
        </authorList>
    </citation>
    <scope>NUCLEOTIDE SEQUENCE [LARGE SCALE GENOMIC DNA]</scope>
    <source>
        <strain evidence="2">CBMB127</strain>
    </source>
</reference>
<dbReference type="EMBL" id="FNFX01000003">
    <property type="protein sequence ID" value="SDK59936.1"/>
    <property type="molecule type" value="Genomic_DNA"/>
</dbReference>
<dbReference type="AlphaFoldDB" id="A0A1G9D7M0"/>
<keyword evidence="2" id="KW-1185">Reference proteome</keyword>
<organism evidence="1 2">
    <name type="scientific">Methylophilus rhizosphaerae</name>
    <dbReference type="NCBI Taxonomy" id="492660"/>
    <lineage>
        <taxon>Bacteria</taxon>
        <taxon>Pseudomonadati</taxon>
        <taxon>Pseudomonadota</taxon>
        <taxon>Betaproteobacteria</taxon>
        <taxon>Nitrosomonadales</taxon>
        <taxon>Methylophilaceae</taxon>
        <taxon>Methylophilus</taxon>
    </lineage>
</organism>
<protein>
    <recommendedName>
        <fullName evidence="3">N-acetyltransferase domain-containing protein</fullName>
    </recommendedName>
</protein>
<proteinExistence type="predicted"/>
<dbReference type="RefSeq" id="WP_245652756.1">
    <property type="nucleotide sequence ID" value="NZ_FNFX01000003.1"/>
</dbReference>
<evidence type="ECO:0000313" key="1">
    <source>
        <dbReference type="EMBL" id="SDK59936.1"/>
    </source>
</evidence>
<sequence length="136" mass="15606">MNKGTPHMHQKEFVAKDGQTYSIRLNDSGEEISVFQGTEPMGVIDLKRVRMPSGIEYYLLTVLDLEKCKRKGIGEASLRYHQEIFRRPLTANGDVREGRRSSGSQITREGVLFIQKMRMKEVVAPEEFHDAFSEDE</sequence>
<dbReference type="Proteomes" id="UP000198629">
    <property type="component" value="Unassembled WGS sequence"/>
</dbReference>
<dbReference type="STRING" id="492660.SAMN05192566_1830"/>
<evidence type="ECO:0000313" key="2">
    <source>
        <dbReference type="Proteomes" id="UP000198629"/>
    </source>
</evidence>
<accession>A0A1G9D7M0</accession>
<name>A0A1G9D7M0_9PROT</name>